<reference evidence="1 2" key="1">
    <citation type="journal article" date="2006" name="J. Bacteriol.">
        <title>Genomic analysis of Pseudomonas aeruginosa phages LKD16 and LKA1: establishment of the phiKMV subgroup within the T7 supergroup.</title>
        <authorList>
            <person name="Ceyssens P.J."/>
            <person name="Lavigne R."/>
            <person name="Mattheus W."/>
            <person name="Chibeu A."/>
            <person name="Hertveldt K."/>
            <person name="Mast J."/>
            <person name="Robben J."/>
            <person name="Volckaert G."/>
        </authorList>
    </citation>
    <scope>NUCLEOTIDE SEQUENCE</scope>
</reference>
<dbReference type="EMBL" id="AM265639">
    <property type="protein sequence ID" value="CAK25012.1"/>
    <property type="molecule type" value="Genomic_DNA"/>
</dbReference>
<sequence>MQLTFLEAVNLVLRELGETPVTSVDETYPTLAQILPAMEDARRNTLAEGWWFNSFDDFTASPSPAGEVLLSEDTLAFYPDDVEKFTWAGRYVRVTGTGSKVVGAPVKGRVVLDIPYDELPEGMRYLVVYRCAYEVYVADFGADSTAQVIANKMSAAYVEVRAVHIRQRKLTLRKRTPATSGVKRGTTNELLCRIVPAAPVWRKSTDCQGSP</sequence>
<name>Q0E5X0_9CAUD</name>
<dbReference type="Proteomes" id="UP000002089">
    <property type="component" value="Segment"/>
</dbReference>
<proteinExistence type="predicted"/>
<protein>
    <submittedName>
        <fullName evidence="1">Putative tail tubular protein A</fullName>
    </submittedName>
</protein>
<dbReference type="KEGG" id="vg:5687478"/>
<dbReference type="InterPro" id="IPR033767">
    <property type="entry name" value="Tail_Gp11"/>
</dbReference>
<dbReference type="RefSeq" id="YP_001522885.1">
    <property type="nucleotide sequence ID" value="NC_009936.1"/>
</dbReference>
<dbReference type="OrthoDB" id="8156at10239"/>
<dbReference type="Pfam" id="PF17212">
    <property type="entry name" value="Tube"/>
    <property type="match status" value="1"/>
</dbReference>
<gene>
    <name evidence="1" type="primary">gp44</name>
</gene>
<organism evidence="1 2">
    <name type="scientific">Pseudomonas phage LKA1</name>
    <dbReference type="NCBI Taxonomy" id="386793"/>
    <lineage>
        <taxon>Viruses</taxon>
        <taxon>Duplodnaviria</taxon>
        <taxon>Heunggongvirae</taxon>
        <taxon>Uroviricota</taxon>
        <taxon>Caudoviricetes</taxon>
        <taxon>Autographivirales</taxon>
        <taxon>Autoscriptoviridae</taxon>
        <taxon>Stubburvirus</taxon>
        <taxon>Stubburvirus LKA1</taxon>
    </lineage>
</organism>
<dbReference type="GeneID" id="5687478"/>
<accession>Q0E5X0</accession>
<evidence type="ECO:0000313" key="2">
    <source>
        <dbReference type="Proteomes" id="UP000002089"/>
    </source>
</evidence>
<keyword evidence="2" id="KW-1185">Reference proteome</keyword>
<evidence type="ECO:0000313" key="1">
    <source>
        <dbReference type="EMBL" id="CAK25012.1"/>
    </source>
</evidence>